<keyword evidence="4" id="KW-1185">Reference proteome</keyword>
<dbReference type="EMBL" id="CAVLEF010000008">
    <property type="protein sequence ID" value="CAK1546572.1"/>
    <property type="molecule type" value="Genomic_DNA"/>
</dbReference>
<protein>
    <submittedName>
        <fullName evidence="3">Uncharacterized protein</fullName>
    </submittedName>
</protein>
<evidence type="ECO:0000313" key="4">
    <source>
        <dbReference type="Proteomes" id="UP001497472"/>
    </source>
</evidence>
<organism evidence="3 4">
    <name type="scientific">Leptosia nina</name>
    <dbReference type="NCBI Taxonomy" id="320188"/>
    <lineage>
        <taxon>Eukaryota</taxon>
        <taxon>Metazoa</taxon>
        <taxon>Ecdysozoa</taxon>
        <taxon>Arthropoda</taxon>
        <taxon>Hexapoda</taxon>
        <taxon>Insecta</taxon>
        <taxon>Pterygota</taxon>
        <taxon>Neoptera</taxon>
        <taxon>Endopterygota</taxon>
        <taxon>Lepidoptera</taxon>
        <taxon>Glossata</taxon>
        <taxon>Ditrysia</taxon>
        <taxon>Papilionoidea</taxon>
        <taxon>Pieridae</taxon>
        <taxon>Pierinae</taxon>
        <taxon>Leptosia</taxon>
    </lineage>
</organism>
<sequence length="204" mass="23038">MWFLLFATLSTATAQVQLINGTIKLEIGLTSRCNDAHNFIHTFSPIYEKYRQFLEVDFVPWGRTRRLANGLDCQFGVQDCWANRVHRCVLSRLNDQDSVMKYMVCEFTRPLPAFSGSYSCVQKMGLRIVDVDYCVSTTGDALDREMEARAAEAMRVINFVPYLVINGVMERALSETARLGIVEVICSALAKDPSTGVMLEECLK</sequence>
<evidence type="ECO:0000256" key="2">
    <source>
        <dbReference type="ARBA" id="ARBA00023180"/>
    </source>
</evidence>
<gene>
    <name evidence="3" type="ORF">LNINA_LOCUS6133</name>
</gene>
<reference evidence="3 4" key="1">
    <citation type="submission" date="2023-11" db="EMBL/GenBank/DDBJ databases">
        <authorList>
            <person name="Okamura Y."/>
        </authorList>
    </citation>
    <scope>NUCLEOTIDE SEQUENCE [LARGE SCALE GENOMIC DNA]</scope>
</reference>
<dbReference type="InterPro" id="IPR004911">
    <property type="entry name" value="Interferon-induced_GILT"/>
</dbReference>
<dbReference type="Proteomes" id="UP001497472">
    <property type="component" value="Unassembled WGS sequence"/>
</dbReference>
<comment type="similarity">
    <text evidence="1">Belongs to the GILT family.</text>
</comment>
<comment type="caution">
    <text evidence="3">The sequence shown here is derived from an EMBL/GenBank/DDBJ whole genome shotgun (WGS) entry which is preliminary data.</text>
</comment>
<keyword evidence="2" id="KW-0325">Glycoprotein</keyword>
<accession>A0AAV1JC70</accession>
<dbReference type="PANTHER" id="PTHR13234">
    <property type="entry name" value="GAMMA-INTERFERON INDUCIBLE LYSOSOMAL THIOL REDUCTASE GILT"/>
    <property type="match status" value="1"/>
</dbReference>
<name>A0AAV1JC70_9NEOP</name>
<dbReference type="Pfam" id="PF03227">
    <property type="entry name" value="GILT"/>
    <property type="match status" value="1"/>
</dbReference>
<evidence type="ECO:0000256" key="1">
    <source>
        <dbReference type="ARBA" id="ARBA00005679"/>
    </source>
</evidence>
<dbReference type="GO" id="GO:0016671">
    <property type="term" value="F:oxidoreductase activity, acting on a sulfur group of donors, disulfide as acceptor"/>
    <property type="evidence" value="ECO:0007669"/>
    <property type="project" value="InterPro"/>
</dbReference>
<dbReference type="PANTHER" id="PTHR13234:SF68">
    <property type="entry name" value="GH19763P"/>
    <property type="match status" value="1"/>
</dbReference>
<dbReference type="AlphaFoldDB" id="A0AAV1JC70"/>
<evidence type="ECO:0000313" key="3">
    <source>
        <dbReference type="EMBL" id="CAK1546572.1"/>
    </source>
</evidence>
<proteinExistence type="inferred from homology"/>